<evidence type="ECO:0000313" key="2">
    <source>
        <dbReference type="EMBL" id="KAK5885718.1"/>
    </source>
</evidence>
<dbReference type="Proteomes" id="UP001335648">
    <property type="component" value="Unassembled WGS sequence"/>
</dbReference>
<sequence>MWAESRGITASTAEETLRVHRCRGSLTGPGHRAEEEDEEDSALKSQHSEGGEAVQCVPANRKAAYSHSSALRGGLFSVLVMAERVWKW</sequence>
<name>A0AAN8BIG0_9TELE</name>
<dbReference type="EMBL" id="JAULUE010002059">
    <property type="protein sequence ID" value="KAK5885718.1"/>
    <property type="molecule type" value="Genomic_DNA"/>
</dbReference>
<evidence type="ECO:0000256" key="1">
    <source>
        <dbReference type="SAM" id="MobiDB-lite"/>
    </source>
</evidence>
<organism evidence="2 3">
    <name type="scientific">Champsocephalus esox</name>
    <name type="common">pike icefish</name>
    <dbReference type="NCBI Taxonomy" id="159716"/>
    <lineage>
        <taxon>Eukaryota</taxon>
        <taxon>Metazoa</taxon>
        <taxon>Chordata</taxon>
        <taxon>Craniata</taxon>
        <taxon>Vertebrata</taxon>
        <taxon>Euteleostomi</taxon>
        <taxon>Actinopterygii</taxon>
        <taxon>Neopterygii</taxon>
        <taxon>Teleostei</taxon>
        <taxon>Neoteleostei</taxon>
        <taxon>Acanthomorphata</taxon>
        <taxon>Eupercaria</taxon>
        <taxon>Perciformes</taxon>
        <taxon>Notothenioidei</taxon>
        <taxon>Channichthyidae</taxon>
        <taxon>Champsocephalus</taxon>
    </lineage>
</organism>
<feature type="region of interest" description="Disordered" evidence="1">
    <location>
        <begin position="22"/>
        <end position="54"/>
    </location>
</feature>
<comment type="caution">
    <text evidence="2">The sequence shown here is derived from an EMBL/GenBank/DDBJ whole genome shotgun (WGS) entry which is preliminary data.</text>
</comment>
<proteinExistence type="predicted"/>
<accession>A0AAN8BIG0</accession>
<evidence type="ECO:0000313" key="3">
    <source>
        <dbReference type="Proteomes" id="UP001335648"/>
    </source>
</evidence>
<dbReference type="AlphaFoldDB" id="A0AAN8BIG0"/>
<keyword evidence="3" id="KW-1185">Reference proteome</keyword>
<gene>
    <name evidence="2" type="ORF">CesoFtcFv8_016834</name>
</gene>
<protein>
    <submittedName>
        <fullName evidence="2">Uncharacterized protein</fullName>
    </submittedName>
</protein>
<reference evidence="2 3" key="1">
    <citation type="journal article" date="2023" name="Mol. Biol. Evol.">
        <title>Genomics of Secondarily Temperate Adaptation in the Only Non-Antarctic Icefish.</title>
        <authorList>
            <person name="Rivera-Colon A.G."/>
            <person name="Rayamajhi N."/>
            <person name="Minhas B.F."/>
            <person name="Madrigal G."/>
            <person name="Bilyk K.T."/>
            <person name="Yoon V."/>
            <person name="Hune M."/>
            <person name="Gregory S."/>
            <person name="Cheng C.H.C."/>
            <person name="Catchen J.M."/>
        </authorList>
    </citation>
    <scope>NUCLEOTIDE SEQUENCE [LARGE SCALE GENOMIC DNA]</scope>
    <source>
        <strain evidence="2">JC2023a</strain>
    </source>
</reference>